<evidence type="ECO:0000256" key="4">
    <source>
        <dbReference type="ARBA" id="ARBA00023172"/>
    </source>
</evidence>
<dbReference type="AlphaFoldDB" id="A0A1G8EVY4"/>
<proteinExistence type="inferred from homology"/>
<dbReference type="InterPro" id="IPR002104">
    <property type="entry name" value="Integrase_catalytic"/>
</dbReference>
<dbReference type="InterPro" id="IPR004107">
    <property type="entry name" value="Integrase_SAM-like_N"/>
</dbReference>
<gene>
    <name evidence="8" type="ORF">SAMN04489735_104924</name>
</gene>
<dbReference type="GO" id="GO:0003677">
    <property type="term" value="F:DNA binding"/>
    <property type="evidence" value="ECO:0007669"/>
    <property type="project" value="UniProtKB-UniRule"/>
</dbReference>
<dbReference type="SUPFAM" id="SSF56349">
    <property type="entry name" value="DNA breaking-rejoining enzymes"/>
    <property type="match status" value="1"/>
</dbReference>
<accession>A0A1G8EVY4</accession>
<dbReference type="PROSITE" id="PS51898">
    <property type="entry name" value="TYR_RECOMBINASE"/>
    <property type="match status" value="1"/>
</dbReference>
<dbReference type="Proteomes" id="UP000198956">
    <property type="component" value="Unassembled WGS sequence"/>
</dbReference>
<dbReference type="Pfam" id="PF00589">
    <property type="entry name" value="Phage_integrase"/>
    <property type="match status" value="1"/>
</dbReference>
<keyword evidence="4" id="KW-0233">DNA recombination</keyword>
<evidence type="ECO:0000313" key="8">
    <source>
        <dbReference type="EMBL" id="SDH74014.1"/>
    </source>
</evidence>
<dbReference type="PROSITE" id="PS51900">
    <property type="entry name" value="CB"/>
    <property type="match status" value="1"/>
</dbReference>
<dbReference type="PANTHER" id="PTHR30349:SF64">
    <property type="entry name" value="PROPHAGE INTEGRASE INTD-RELATED"/>
    <property type="match status" value="1"/>
</dbReference>
<dbReference type="InterPro" id="IPR044068">
    <property type="entry name" value="CB"/>
</dbReference>
<dbReference type="Pfam" id="PF14659">
    <property type="entry name" value="Phage_int_SAM_3"/>
    <property type="match status" value="1"/>
</dbReference>
<evidence type="ECO:0000256" key="1">
    <source>
        <dbReference type="ARBA" id="ARBA00008857"/>
    </source>
</evidence>
<evidence type="ECO:0000259" key="7">
    <source>
        <dbReference type="PROSITE" id="PS51900"/>
    </source>
</evidence>
<protein>
    <submittedName>
        <fullName evidence="8">Site-specific recombinase XerD</fullName>
    </submittedName>
</protein>
<dbReference type="InterPro" id="IPR028259">
    <property type="entry name" value="AP2-like_int_N"/>
</dbReference>
<evidence type="ECO:0000259" key="6">
    <source>
        <dbReference type="PROSITE" id="PS51898"/>
    </source>
</evidence>
<dbReference type="InterPro" id="IPR010998">
    <property type="entry name" value="Integrase_recombinase_N"/>
</dbReference>
<dbReference type="OrthoDB" id="9803188at2"/>
<dbReference type="InterPro" id="IPR013762">
    <property type="entry name" value="Integrase-like_cat_sf"/>
</dbReference>
<dbReference type="GO" id="GO:0015074">
    <property type="term" value="P:DNA integration"/>
    <property type="evidence" value="ECO:0007669"/>
    <property type="project" value="UniProtKB-KW"/>
</dbReference>
<feature type="domain" description="Tyr recombinase" evidence="6">
    <location>
        <begin position="167"/>
        <end position="369"/>
    </location>
</feature>
<sequence length="383" mass="43850">MKGYFRKRGTKWSFTIDVGRDPETGKRKQKTVSGFKTKKEAEKACAEMIAQVENGQYVVESKETYGEYLLNYMNNVARHAMRPSGFTNQMYKVKKHILPALGQMKLKDIKPMHIQKFYSQKLNEGFSPASIHSYHAIISKSLRQAKNWGLIQENAASSVSLPRIQKKQLKTWSLDEINQFLHAISKRDKRYEPFYIIYVLAIYSGMRKGEILALQWKDCDLENGYIRVQRTLAKTPGKLFFQEPKTAQSIRTIKLPDFALQALKAQKIKQKAWRLQLGAAYQDLDLVASDFDGGMITPSEADHDFKRACEHAGVQKIRFHDLRHTHATILLQLGENPKVVSERLGHGNITVTLTTYSHVLPIMQDNLAKNFDDALKNTSKKSI</sequence>
<evidence type="ECO:0000256" key="5">
    <source>
        <dbReference type="PROSITE-ProRule" id="PRU01248"/>
    </source>
</evidence>
<dbReference type="InterPro" id="IPR050090">
    <property type="entry name" value="Tyrosine_recombinase_XerCD"/>
</dbReference>
<reference evidence="8 9" key="1">
    <citation type="submission" date="2016-10" db="EMBL/GenBank/DDBJ databases">
        <authorList>
            <person name="de Groot N.N."/>
        </authorList>
    </citation>
    <scope>NUCLEOTIDE SEQUENCE [LARGE SCALE GENOMIC DNA]</scope>
    <source>
        <strain evidence="8 9">L 420-91</strain>
    </source>
</reference>
<dbReference type="EMBL" id="FNDE01000049">
    <property type="protein sequence ID" value="SDH74014.1"/>
    <property type="molecule type" value="Genomic_DNA"/>
</dbReference>
<comment type="similarity">
    <text evidence="1">Belongs to the 'phage' integrase family.</text>
</comment>
<dbReference type="Gene3D" id="1.10.443.10">
    <property type="entry name" value="Intergrase catalytic core"/>
    <property type="match status" value="1"/>
</dbReference>
<keyword evidence="3 5" id="KW-0238">DNA-binding</keyword>
<evidence type="ECO:0000256" key="3">
    <source>
        <dbReference type="ARBA" id="ARBA00023125"/>
    </source>
</evidence>
<dbReference type="CDD" id="cd01189">
    <property type="entry name" value="INT_ICEBs1_C_like"/>
    <property type="match status" value="1"/>
</dbReference>
<dbReference type="InterPro" id="IPR011010">
    <property type="entry name" value="DNA_brk_join_enz"/>
</dbReference>
<dbReference type="Gene3D" id="1.10.150.130">
    <property type="match status" value="1"/>
</dbReference>
<name>A0A1G8EVY4_ANETH</name>
<evidence type="ECO:0000313" key="9">
    <source>
        <dbReference type="Proteomes" id="UP000198956"/>
    </source>
</evidence>
<organism evidence="8 9">
    <name type="scientific">Aneurinibacillus thermoaerophilus</name>
    <dbReference type="NCBI Taxonomy" id="143495"/>
    <lineage>
        <taxon>Bacteria</taxon>
        <taxon>Bacillati</taxon>
        <taxon>Bacillota</taxon>
        <taxon>Bacilli</taxon>
        <taxon>Bacillales</taxon>
        <taxon>Paenibacillaceae</taxon>
        <taxon>Aneurinibacillus group</taxon>
        <taxon>Aneurinibacillus</taxon>
    </lineage>
</organism>
<keyword evidence="2" id="KW-0229">DNA integration</keyword>
<dbReference type="GO" id="GO:0006310">
    <property type="term" value="P:DNA recombination"/>
    <property type="evidence" value="ECO:0007669"/>
    <property type="project" value="UniProtKB-KW"/>
</dbReference>
<evidence type="ECO:0000256" key="2">
    <source>
        <dbReference type="ARBA" id="ARBA00022908"/>
    </source>
</evidence>
<feature type="domain" description="Core-binding (CB)" evidence="7">
    <location>
        <begin position="60"/>
        <end position="146"/>
    </location>
</feature>
<dbReference type="PANTHER" id="PTHR30349">
    <property type="entry name" value="PHAGE INTEGRASE-RELATED"/>
    <property type="match status" value="1"/>
</dbReference>
<dbReference type="RefSeq" id="WP_091261382.1">
    <property type="nucleotide sequence ID" value="NZ_FNDE01000049.1"/>
</dbReference>
<dbReference type="Pfam" id="PF14657">
    <property type="entry name" value="Arm-DNA-bind_4"/>
    <property type="match status" value="1"/>
</dbReference>